<accession>A0A430FV07</accession>
<dbReference type="RefSeq" id="WP_125968082.1">
    <property type="nucleotide sequence ID" value="NZ_QXGK01000006.1"/>
</dbReference>
<dbReference type="AlphaFoldDB" id="A0A430FV07"/>
<comment type="caution">
    <text evidence="2">The sequence shown here is derived from an EMBL/GenBank/DDBJ whole genome shotgun (WGS) entry which is preliminary data.</text>
</comment>
<dbReference type="OrthoDB" id="3240444at2"/>
<feature type="transmembrane region" description="Helical" evidence="1">
    <location>
        <begin position="93"/>
        <end position="116"/>
    </location>
</feature>
<keyword evidence="1" id="KW-0472">Membrane</keyword>
<keyword evidence="1" id="KW-0812">Transmembrane</keyword>
<evidence type="ECO:0000313" key="2">
    <source>
        <dbReference type="EMBL" id="RSX57226.1"/>
    </source>
</evidence>
<proteinExistence type="predicted"/>
<feature type="transmembrane region" description="Helical" evidence="1">
    <location>
        <begin position="67"/>
        <end position="87"/>
    </location>
</feature>
<keyword evidence="3" id="KW-1185">Reference proteome</keyword>
<dbReference type="Proteomes" id="UP000287470">
    <property type="component" value="Unassembled WGS sequence"/>
</dbReference>
<gene>
    <name evidence="2" type="ORF">D2E24_0819</name>
</gene>
<evidence type="ECO:0000313" key="3">
    <source>
        <dbReference type="Proteomes" id="UP000287470"/>
    </source>
</evidence>
<protein>
    <recommendedName>
        <fullName evidence="4">Major facilitator superfamily (MFS) profile domain-containing protein</fullName>
    </recommendedName>
</protein>
<reference evidence="2 3" key="1">
    <citation type="submission" date="2018-09" db="EMBL/GenBank/DDBJ databases">
        <title>Characterization of the phylogenetic diversity of five novel species belonging to the genus Bifidobacterium.</title>
        <authorList>
            <person name="Lugli G.A."/>
            <person name="Duranti S."/>
            <person name="Milani C."/>
        </authorList>
    </citation>
    <scope>NUCLEOTIDE SEQUENCE [LARGE SCALE GENOMIC DNA]</scope>
    <source>
        <strain evidence="2 3">2033B</strain>
    </source>
</reference>
<evidence type="ECO:0000256" key="1">
    <source>
        <dbReference type="SAM" id="Phobius"/>
    </source>
</evidence>
<sequence>MTKKNFITMILGTIGGMLFGIGMCMCMLPEWGAFNQGVGVGVVGALVLLVALLVRRRMEGKPMFVPLSLKTVGVTLLAILGALLLGIGMCLTMLWHSLVIGIVIGLLGIVALLMLIPLCKGLKD</sequence>
<feature type="transmembrane region" description="Helical" evidence="1">
    <location>
        <begin position="37"/>
        <end position="55"/>
    </location>
</feature>
<feature type="transmembrane region" description="Helical" evidence="1">
    <location>
        <begin position="7"/>
        <end position="31"/>
    </location>
</feature>
<keyword evidence="1" id="KW-1133">Transmembrane helix</keyword>
<organism evidence="2 3">
    <name type="scientific">Bifidobacterium samirii</name>
    <dbReference type="NCBI Taxonomy" id="2306974"/>
    <lineage>
        <taxon>Bacteria</taxon>
        <taxon>Bacillati</taxon>
        <taxon>Actinomycetota</taxon>
        <taxon>Actinomycetes</taxon>
        <taxon>Bifidobacteriales</taxon>
        <taxon>Bifidobacteriaceae</taxon>
        <taxon>Bifidobacterium</taxon>
    </lineage>
</organism>
<name>A0A430FV07_9BIFI</name>
<dbReference type="EMBL" id="QXGK01000006">
    <property type="protein sequence ID" value="RSX57226.1"/>
    <property type="molecule type" value="Genomic_DNA"/>
</dbReference>
<evidence type="ECO:0008006" key="4">
    <source>
        <dbReference type="Google" id="ProtNLM"/>
    </source>
</evidence>